<protein>
    <submittedName>
        <fullName evidence="1">Uncharacterized protein</fullName>
    </submittedName>
</protein>
<proteinExistence type="predicted"/>
<dbReference type="AlphaFoldDB" id="A0A7Z0CJ71"/>
<keyword evidence="2" id="KW-1185">Reference proteome</keyword>
<dbReference type="Proteomes" id="UP000547973">
    <property type="component" value="Unassembled WGS sequence"/>
</dbReference>
<dbReference type="EMBL" id="JACBZO010000001">
    <property type="protein sequence ID" value="NYI40440.1"/>
    <property type="molecule type" value="Genomic_DNA"/>
</dbReference>
<comment type="caution">
    <text evidence="1">The sequence shown here is derived from an EMBL/GenBank/DDBJ whole genome shotgun (WGS) entry which is preliminary data.</text>
</comment>
<accession>A0A7Z0CJ71</accession>
<reference evidence="1 2" key="1">
    <citation type="submission" date="2020-07" db="EMBL/GenBank/DDBJ databases">
        <title>Sequencing the genomes of 1000 actinobacteria strains.</title>
        <authorList>
            <person name="Klenk H.-P."/>
        </authorList>
    </citation>
    <scope>NUCLEOTIDE SEQUENCE [LARGE SCALE GENOMIC DNA]</scope>
    <source>
        <strain evidence="1 2">DSM 19970</strain>
    </source>
</reference>
<evidence type="ECO:0000313" key="2">
    <source>
        <dbReference type="Proteomes" id="UP000547973"/>
    </source>
</evidence>
<name>A0A7Z0CJ71_9MICO</name>
<organism evidence="1 2">
    <name type="scientific">Demequina lutea</name>
    <dbReference type="NCBI Taxonomy" id="431489"/>
    <lineage>
        <taxon>Bacteria</taxon>
        <taxon>Bacillati</taxon>
        <taxon>Actinomycetota</taxon>
        <taxon>Actinomycetes</taxon>
        <taxon>Micrococcales</taxon>
        <taxon>Demequinaceae</taxon>
        <taxon>Demequina</taxon>
    </lineage>
</organism>
<evidence type="ECO:0000313" key="1">
    <source>
        <dbReference type="EMBL" id="NYI40440.1"/>
    </source>
</evidence>
<gene>
    <name evidence="1" type="ORF">BKA03_000559</name>
</gene>
<sequence length="55" mass="5687">MAESLVSSGFEGTVLAVSRGAVYEPMGGGTQTEASPIGFTSPYVVSKMLVESQMD</sequence>